<proteinExistence type="predicted"/>
<feature type="domain" description="RRM" evidence="3">
    <location>
        <begin position="43"/>
        <end position="126"/>
    </location>
</feature>
<dbReference type="AlphaFoldDB" id="A0A9R0STE3"/>
<dbReference type="InterPro" id="IPR000504">
    <property type="entry name" value="RRM_dom"/>
</dbReference>
<evidence type="ECO:0000256" key="2">
    <source>
        <dbReference type="SAM" id="MobiDB-lite"/>
    </source>
</evidence>
<dbReference type="PROSITE" id="PS50102">
    <property type="entry name" value="RRM"/>
    <property type="match status" value="1"/>
</dbReference>
<dbReference type="InterPro" id="IPR012677">
    <property type="entry name" value="Nucleotide-bd_a/b_plait_sf"/>
</dbReference>
<reference evidence="4 5" key="1">
    <citation type="submission" date="2017-09" db="EMBL/GenBank/DDBJ databases">
        <authorList>
            <consortium name="International Durum Wheat Genome Sequencing Consortium (IDWGSC)"/>
            <person name="Milanesi L."/>
        </authorList>
    </citation>
    <scope>NUCLEOTIDE SEQUENCE [LARGE SCALE GENOMIC DNA]</scope>
    <source>
        <strain evidence="5">cv. Svevo</strain>
    </source>
</reference>
<evidence type="ECO:0000256" key="1">
    <source>
        <dbReference type="PROSITE-ProRule" id="PRU00176"/>
    </source>
</evidence>
<dbReference type="CDD" id="cd00590">
    <property type="entry name" value="RRM_SF"/>
    <property type="match status" value="1"/>
</dbReference>
<keyword evidence="5" id="KW-1185">Reference proteome</keyword>
<feature type="region of interest" description="Disordered" evidence="2">
    <location>
        <begin position="1"/>
        <end position="20"/>
    </location>
</feature>
<dbReference type="SUPFAM" id="SSF54928">
    <property type="entry name" value="RNA-binding domain, RBD"/>
    <property type="match status" value="1"/>
</dbReference>
<organism evidence="4 5">
    <name type="scientific">Triticum turgidum subsp. durum</name>
    <name type="common">Durum wheat</name>
    <name type="synonym">Triticum durum</name>
    <dbReference type="NCBI Taxonomy" id="4567"/>
    <lineage>
        <taxon>Eukaryota</taxon>
        <taxon>Viridiplantae</taxon>
        <taxon>Streptophyta</taxon>
        <taxon>Embryophyta</taxon>
        <taxon>Tracheophyta</taxon>
        <taxon>Spermatophyta</taxon>
        <taxon>Magnoliopsida</taxon>
        <taxon>Liliopsida</taxon>
        <taxon>Poales</taxon>
        <taxon>Poaceae</taxon>
        <taxon>BOP clade</taxon>
        <taxon>Pooideae</taxon>
        <taxon>Triticodae</taxon>
        <taxon>Triticeae</taxon>
        <taxon>Triticinae</taxon>
        <taxon>Triticum</taxon>
    </lineage>
</organism>
<accession>A0A9R0STE3</accession>
<feature type="compositionally biased region" description="Basic and acidic residues" evidence="2">
    <location>
        <begin position="1"/>
        <end position="10"/>
    </location>
</feature>
<dbReference type="InterPro" id="IPR035979">
    <property type="entry name" value="RBD_domain_sf"/>
</dbReference>
<gene>
    <name evidence="4" type="ORF">TRITD_4Bv1G008520</name>
</gene>
<dbReference type="Gene3D" id="3.30.70.330">
    <property type="match status" value="1"/>
</dbReference>
<dbReference type="Proteomes" id="UP000324705">
    <property type="component" value="Chromosome 4B"/>
</dbReference>
<dbReference type="PANTHER" id="PTHR36309:SF6">
    <property type="entry name" value="OS02G0669700 PROTEIN"/>
    <property type="match status" value="1"/>
</dbReference>
<evidence type="ECO:0000259" key="3">
    <source>
        <dbReference type="PROSITE" id="PS50102"/>
    </source>
</evidence>
<protein>
    <recommendedName>
        <fullName evidence="3">RRM domain-containing protein</fullName>
    </recommendedName>
</protein>
<dbReference type="Gramene" id="TRITD4Bv1G008520.2">
    <property type="protein sequence ID" value="TRITD4Bv1G008520.2"/>
    <property type="gene ID" value="TRITD4Bv1G008520"/>
</dbReference>
<keyword evidence="1" id="KW-0694">RNA-binding</keyword>
<dbReference type="PANTHER" id="PTHR36309">
    <property type="entry name" value="RNA-BINDING (RRM/RBD/RNP MOTIFS) FAMILY PROTEIN"/>
    <property type="match status" value="1"/>
</dbReference>
<evidence type="ECO:0000313" key="5">
    <source>
        <dbReference type="Proteomes" id="UP000324705"/>
    </source>
</evidence>
<evidence type="ECO:0000313" key="4">
    <source>
        <dbReference type="EMBL" id="VAI01158.1"/>
    </source>
</evidence>
<dbReference type="InterPro" id="IPR053316">
    <property type="entry name" value="Epigenetic_reg_gene_expr"/>
</dbReference>
<dbReference type="EMBL" id="LT934118">
    <property type="protein sequence ID" value="VAI01158.1"/>
    <property type="molecule type" value="Genomic_DNA"/>
</dbReference>
<sequence>MANPDEHVERLGAPMANPDEHDENMMGEHAEKEYADFEARVKRTIYIDHLSPVVTRQVIRAALSQCANVVSVEFVENYTIPYDIPAAALVELDDESQAKSAVDLMRDFPFIIGGMPRPVRASLARPEMFPDRPSPPGSKMEFLWLKQGDPEYDGMSKLKSLAKRQEAENMALIKGCRCHGVVLSAVLWLA</sequence>
<name>A0A9R0STE3_TRITD</name>
<dbReference type="GO" id="GO:0003723">
    <property type="term" value="F:RNA binding"/>
    <property type="evidence" value="ECO:0007669"/>
    <property type="project" value="UniProtKB-UniRule"/>
</dbReference>